<keyword evidence="10" id="KW-1185">Reference proteome</keyword>
<evidence type="ECO:0000313" key="9">
    <source>
        <dbReference type="EMBL" id="RTE74697.1"/>
    </source>
</evidence>
<keyword evidence="4 7" id="KW-0472">Membrane</keyword>
<feature type="compositionally biased region" description="Basic and acidic residues" evidence="6">
    <location>
        <begin position="17"/>
        <end position="28"/>
    </location>
</feature>
<dbReference type="PROSITE" id="PS50850">
    <property type="entry name" value="MFS"/>
    <property type="match status" value="1"/>
</dbReference>
<sequence>MAVESGEPNRGGHRAPGHQDEIGDRDIDLEPTDDTFEIGFEGDDDPFSPRHMPLLHKWLIVFVVCTATICVTCTSSIYTTTYAQLNRDFAGTRLSSALGLSTFVLGIAFGPLLTGPLSEHYGRRPIYLVSWSMFVLWTIPSALARNMITLIITRFFAGFSGSTFLSVAGGTVGDIFSRDQLQRPMVFVSLAPFIGPSIGPLLGGIINSYLDWRWTYYIILIWSVTILLTVAFVPETFRPVILKAKARKLRCETGDNRYWAPVEKMNRSHRKTVALALMRPFQLMFLEPMCLCLNLYSAILLGILYLFFGTLPQIFRINHGMNLWQSGLAFLGIIIGMIVAVTTNPIWVCIRSWLLRKHDEGARKSGNSEPEFQLPPAIAGGVLIPIGLFWFAWTTQVTVHWIVPIAGSLLFGCGGRADFI</sequence>
<feature type="transmembrane region" description="Helical" evidence="7">
    <location>
        <begin position="58"/>
        <end position="78"/>
    </location>
</feature>
<organism evidence="9 10">
    <name type="scientific">Fusarium euwallaceae</name>
    <dbReference type="NCBI Taxonomy" id="1147111"/>
    <lineage>
        <taxon>Eukaryota</taxon>
        <taxon>Fungi</taxon>
        <taxon>Dikarya</taxon>
        <taxon>Ascomycota</taxon>
        <taxon>Pezizomycotina</taxon>
        <taxon>Sordariomycetes</taxon>
        <taxon>Hypocreomycetidae</taxon>
        <taxon>Hypocreales</taxon>
        <taxon>Nectriaceae</taxon>
        <taxon>Fusarium</taxon>
        <taxon>Fusarium solani species complex</taxon>
    </lineage>
</organism>
<dbReference type="Pfam" id="PF07690">
    <property type="entry name" value="MFS_1"/>
    <property type="match status" value="1"/>
</dbReference>
<feature type="transmembrane region" description="Helical" evidence="7">
    <location>
        <begin position="374"/>
        <end position="393"/>
    </location>
</feature>
<feature type="transmembrane region" description="Helical" evidence="7">
    <location>
        <begin position="285"/>
        <end position="308"/>
    </location>
</feature>
<protein>
    <recommendedName>
        <fullName evidence="8">Major facilitator superfamily (MFS) profile domain-containing protein</fullName>
    </recommendedName>
</protein>
<dbReference type="InterPro" id="IPR036259">
    <property type="entry name" value="MFS_trans_sf"/>
</dbReference>
<keyword evidence="3 7" id="KW-1133">Transmembrane helix</keyword>
<feature type="transmembrane region" description="Helical" evidence="7">
    <location>
        <begin position="328"/>
        <end position="354"/>
    </location>
</feature>
<dbReference type="SUPFAM" id="SSF103473">
    <property type="entry name" value="MFS general substrate transporter"/>
    <property type="match status" value="1"/>
</dbReference>
<feature type="transmembrane region" description="Helical" evidence="7">
    <location>
        <begin position="185"/>
        <end position="210"/>
    </location>
</feature>
<dbReference type="PANTHER" id="PTHR23502">
    <property type="entry name" value="MAJOR FACILITATOR SUPERFAMILY"/>
    <property type="match status" value="1"/>
</dbReference>
<dbReference type="PANTHER" id="PTHR23502:SF7">
    <property type="entry name" value="DRUG_PROTON ANTIPORTER YHK8-RELATED"/>
    <property type="match status" value="1"/>
</dbReference>
<dbReference type="GO" id="GO:0042908">
    <property type="term" value="P:xenobiotic transport"/>
    <property type="evidence" value="ECO:0007669"/>
    <property type="project" value="UniProtKB-ARBA"/>
</dbReference>
<evidence type="ECO:0000256" key="2">
    <source>
        <dbReference type="ARBA" id="ARBA00022692"/>
    </source>
</evidence>
<evidence type="ECO:0000256" key="5">
    <source>
        <dbReference type="ARBA" id="ARBA00023180"/>
    </source>
</evidence>
<dbReference type="CDD" id="cd17323">
    <property type="entry name" value="MFS_Tpo1_MDR_like"/>
    <property type="match status" value="1"/>
</dbReference>
<feature type="transmembrane region" description="Helical" evidence="7">
    <location>
        <begin position="90"/>
        <end position="113"/>
    </location>
</feature>
<feature type="transmembrane region" description="Helical" evidence="7">
    <location>
        <begin position="125"/>
        <end position="144"/>
    </location>
</feature>
<evidence type="ECO:0000256" key="7">
    <source>
        <dbReference type="SAM" id="Phobius"/>
    </source>
</evidence>
<evidence type="ECO:0000256" key="3">
    <source>
        <dbReference type="ARBA" id="ARBA00022989"/>
    </source>
</evidence>
<dbReference type="AlphaFoldDB" id="A0A430LG58"/>
<dbReference type="InterPro" id="IPR020846">
    <property type="entry name" value="MFS_dom"/>
</dbReference>
<dbReference type="Gene3D" id="1.20.1250.20">
    <property type="entry name" value="MFS general substrate transporter like domains"/>
    <property type="match status" value="1"/>
</dbReference>
<comment type="caution">
    <text evidence="9">The sequence shown here is derived from an EMBL/GenBank/DDBJ whole genome shotgun (WGS) entry which is preliminary data.</text>
</comment>
<dbReference type="InterPro" id="IPR011701">
    <property type="entry name" value="MFS"/>
</dbReference>
<evidence type="ECO:0000256" key="4">
    <source>
        <dbReference type="ARBA" id="ARBA00023136"/>
    </source>
</evidence>
<feature type="transmembrane region" description="Helical" evidence="7">
    <location>
        <begin position="216"/>
        <end position="237"/>
    </location>
</feature>
<feature type="domain" description="Major facilitator superfamily (MFS) profile" evidence="8">
    <location>
        <begin position="60"/>
        <end position="420"/>
    </location>
</feature>
<keyword evidence="5" id="KW-0325">Glycoprotein</keyword>
<dbReference type="GO" id="GO:0005886">
    <property type="term" value="C:plasma membrane"/>
    <property type="evidence" value="ECO:0007669"/>
    <property type="project" value="TreeGrafter"/>
</dbReference>
<dbReference type="GO" id="GO:0022857">
    <property type="term" value="F:transmembrane transporter activity"/>
    <property type="evidence" value="ECO:0007669"/>
    <property type="project" value="InterPro"/>
</dbReference>
<dbReference type="PROSITE" id="PS00216">
    <property type="entry name" value="SUGAR_TRANSPORT_1"/>
    <property type="match status" value="1"/>
</dbReference>
<feature type="region of interest" description="Disordered" evidence="6">
    <location>
        <begin position="1"/>
        <end position="28"/>
    </location>
</feature>
<evidence type="ECO:0000259" key="8">
    <source>
        <dbReference type="PROSITE" id="PS50850"/>
    </source>
</evidence>
<reference evidence="9 10" key="1">
    <citation type="submission" date="2017-06" db="EMBL/GenBank/DDBJ databases">
        <title>Comparative genomic analysis of Ambrosia Fusariam Clade fungi.</title>
        <authorList>
            <person name="Stajich J.E."/>
            <person name="Carrillo J."/>
            <person name="Kijimoto T."/>
            <person name="Eskalen A."/>
            <person name="O'Donnell K."/>
            <person name="Kasson M."/>
        </authorList>
    </citation>
    <scope>NUCLEOTIDE SEQUENCE [LARGE SCALE GENOMIC DNA]</scope>
    <source>
        <strain evidence="9 10">UCR1854</strain>
    </source>
</reference>
<dbReference type="Proteomes" id="UP000287124">
    <property type="component" value="Unassembled WGS sequence"/>
</dbReference>
<proteinExistence type="predicted"/>
<dbReference type="InterPro" id="IPR005829">
    <property type="entry name" value="Sugar_transporter_CS"/>
</dbReference>
<accession>A0A430LG58</accession>
<gene>
    <name evidence="9" type="ORF">BHE90_010843</name>
</gene>
<comment type="subcellular location">
    <subcellularLocation>
        <location evidence="1">Membrane</location>
        <topology evidence="1">Multi-pass membrane protein</topology>
    </subcellularLocation>
</comment>
<dbReference type="GO" id="GO:0140115">
    <property type="term" value="P:export across plasma membrane"/>
    <property type="evidence" value="ECO:0007669"/>
    <property type="project" value="UniProtKB-ARBA"/>
</dbReference>
<evidence type="ECO:0000256" key="6">
    <source>
        <dbReference type="SAM" id="MobiDB-lite"/>
    </source>
</evidence>
<keyword evidence="2 7" id="KW-0812">Transmembrane</keyword>
<feature type="transmembrane region" description="Helical" evidence="7">
    <location>
        <begin position="150"/>
        <end position="173"/>
    </location>
</feature>
<dbReference type="EMBL" id="MIKF01000211">
    <property type="protein sequence ID" value="RTE74697.1"/>
    <property type="molecule type" value="Genomic_DNA"/>
</dbReference>
<evidence type="ECO:0000313" key="10">
    <source>
        <dbReference type="Proteomes" id="UP000287124"/>
    </source>
</evidence>
<name>A0A430LG58_9HYPO</name>
<evidence type="ECO:0000256" key="1">
    <source>
        <dbReference type="ARBA" id="ARBA00004141"/>
    </source>
</evidence>